<feature type="transmembrane region" description="Helical" evidence="10">
    <location>
        <begin position="215"/>
        <end position="234"/>
    </location>
</feature>
<dbReference type="PANTHER" id="PTHR14969">
    <property type="entry name" value="SPHINGOSINE-1-PHOSPHATE PHOSPHOHYDROLASE"/>
    <property type="match status" value="1"/>
</dbReference>
<keyword evidence="7 10" id="KW-0472">Membrane</keyword>
<evidence type="ECO:0000256" key="10">
    <source>
        <dbReference type="SAM" id="Phobius"/>
    </source>
</evidence>
<evidence type="ECO:0000256" key="4">
    <source>
        <dbReference type="ARBA" id="ARBA00022692"/>
    </source>
</evidence>
<dbReference type="SMART" id="SM00014">
    <property type="entry name" value="acidPPc"/>
    <property type="match status" value="1"/>
</dbReference>
<evidence type="ECO:0000259" key="11">
    <source>
        <dbReference type="SMART" id="SM00014"/>
    </source>
</evidence>
<feature type="transmembrane region" description="Helical" evidence="10">
    <location>
        <begin position="162"/>
        <end position="181"/>
    </location>
</feature>
<evidence type="ECO:0000313" key="12">
    <source>
        <dbReference type="EMBL" id="MCJ0824405.1"/>
    </source>
</evidence>
<dbReference type="SUPFAM" id="SSF48317">
    <property type="entry name" value="Acid phosphatase/Vanadium-dependent haloperoxidase"/>
    <property type="match status" value="1"/>
</dbReference>
<evidence type="ECO:0000256" key="6">
    <source>
        <dbReference type="ARBA" id="ARBA00022989"/>
    </source>
</evidence>
<dbReference type="Pfam" id="PF01569">
    <property type="entry name" value="PAP2"/>
    <property type="match status" value="1"/>
</dbReference>
<keyword evidence="5" id="KW-0378">Hydrolase</keyword>
<sequence>MSNAGTGRPTPPRTPAEARQAIRQEARFGAAFLRVHGWRLLLVFVGLALPLWAFGALVEDLHEGEAFFFDEPILRFSHDMASAGFDHAFVAMSALGYAWGVVPVDVLLVLALAWRRRFREGLFAGIAIVGSLLLNVTAKHVFARARPDLWTSIAPESTYSFPSGHAMGSITLAWVVVLLCWHTRWRWPATGAAVVFTGLVGLSRVYLGVHYPSDVLAGWAAASTWTVGVYLLVFRAGARPWRPA</sequence>
<evidence type="ECO:0000256" key="9">
    <source>
        <dbReference type="ARBA" id="ARBA00047594"/>
    </source>
</evidence>
<name>A0ABT0A098_9GAMM</name>
<dbReference type="Gene3D" id="1.20.144.10">
    <property type="entry name" value="Phosphatidic acid phosphatase type 2/haloperoxidase"/>
    <property type="match status" value="2"/>
</dbReference>
<evidence type="ECO:0000256" key="5">
    <source>
        <dbReference type="ARBA" id="ARBA00022801"/>
    </source>
</evidence>
<feature type="transmembrane region" description="Helical" evidence="10">
    <location>
        <begin position="121"/>
        <end position="142"/>
    </location>
</feature>
<evidence type="ECO:0000256" key="8">
    <source>
        <dbReference type="ARBA" id="ARBA00032707"/>
    </source>
</evidence>
<feature type="domain" description="Phosphatidic acid phosphatase type 2/haloperoxidase" evidence="11">
    <location>
        <begin position="121"/>
        <end position="230"/>
    </location>
</feature>
<evidence type="ECO:0000256" key="2">
    <source>
        <dbReference type="ARBA" id="ARBA00012374"/>
    </source>
</evidence>
<dbReference type="InterPro" id="IPR000326">
    <property type="entry name" value="PAP2/HPO"/>
</dbReference>
<evidence type="ECO:0000313" key="13">
    <source>
        <dbReference type="Proteomes" id="UP001165423"/>
    </source>
</evidence>
<organism evidence="12 13">
    <name type="scientific">Cognatiluteimonas sedimenti</name>
    <dbReference type="NCBI Taxonomy" id="2927791"/>
    <lineage>
        <taxon>Bacteria</taxon>
        <taxon>Pseudomonadati</taxon>
        <taxon>Pseudomonadota</taxon>
        <taxon>Gammaproteobacteria</taxon>
        <taxon>Lysobacterales</taxon>
        <taxon>Lysobacteraceae</taxon>
        <taxon>Cognatiluteimonas</taxon>
    </lineage>
</organism>
<keyword evidence="13" id="KW-1185">Reference proteome</keyword>
<evidence type="ECO:0000256" key="1">
    <source>
        <dbReference type="ARBA" id="ARBA00004651"/>
    </source>
</evidence>
<protein>
    <recommendedName>
        <fullName evidence="2">undecaprenyl-diphosphate phosphatase</fullName>
        <ecNumber evidence="2">3.6.1.27</ecNumber>
    </recommendedName>
    <alternativeName>
        <fullName evidence="8">Undecaprenyl pyrophosphate phosphatase</fullName>
    </alternativeName>
</protein>
<feature type="transmembrane region" description="Helical" evidence="10">
    <location>
        <begin position="188"/>
        <end position="209"/>
    </location>
</feature>
<comment type="catalytic activity">
    <reaction evidence="9">
        <text>di-trans,octa-cis-undecaprenyl diphosphate + H2O = di-trans,octa-cis-undecaprenyl phosphate + phosphate + H(+)</text>
        <dbReference type="Rhea" id="RHEA:28094"/>
        <dbReference type="ChEBI" id="CHEBI:15377"/>
        <dbReference type="ChEBI" id="CHEBI:15378"/>
        <dbReference type="ChEBI" id="CHEBI:43474"/>
        <dbReference type="ChEBI" id="CHEBI:58405"/>
        <dbReference type="ChEBI" id="CHEBI:60392"/>
        <dbReference type="EC" id="3.6.1.27"/>
    </reaction>
</comment>
<dbReference type="CDD" id="cd03392">
    <property type="entry name" value="PAP2_like_2"/>
    <property type="match status" value="1"/>
</dbReference>
<comment type="caution">
    <text evidence="12">The sequence shown here is derived from an EMBL/GenBank/DDBJ whole genome shotgun (WGS) entry which is preliminary data.</text>
</comment>
<accession>A0ABT0A098</accession>
<dbReference type="InterPro" id="IPR036938">
    <property type="entry name" value="PAP2/HPO_sf"/>
</dbReference>
<comment type="subcellular location">
    <subcellularLocation>
        <location evidence="1">Cell membrane</location>
        <topology evidence="1">Multi-pass membrane protein</topology>
    </subcellularLocation>
</comment>
<dbReference type="Proteomes" id="UP001165423">
    <property type="component" value="Unassembled WGS sequence"/>
</dbReference>
<proteinExistence type="predicted"/>
<dbReference type="EC" id="3.6.1.27" evidence="2"/>
<gene>
    <name evidence="12" type="ORF">MQC88_00255</name>
</gene>
<feature type="transmembrane region" description="Helical" evidence="10">
    <location>
        <begin position="88"/>
        <end position="114"/>
    </location>
</feature>
<feature type="transmembrane region" description="Helical" evidence="10">
    <location>
        <begin position="37"/>
        <end position="58"/>
    </location>
</feature>
<reference evidence="12 13" key="1">
    <citation type="submission" date="2022-03" db="EMBL/GenBank/DDBJ databases">
        <title>Luteimonas soily sp. nov., a novel bacterium isolated from the soil.</title>
        <authorList>
            <person name="Zhang X."/>
        </authorList>
    </citation>
    <scope>NUCLEOTIDE SEQUENCE [LARGE SCALE GENOMIC DNA]</scope>
    <source>
        <strain evidence="12 13">50</strain>
    </source>
</reference>
<dbReference type="PANTHER" id="PTHR14969:SF62">
    <property type="entry name" value="DECAPRENYLPHOSPHORYL-5-PHOSPHORIBOSE PHOSPHATASE RV3807C-RELATED"/>
    <property type="match status" value="1"/>
</dbReference>
<keyword evidence="6 10" id="KW-1133">Transmembrane helix</keyword>
<evidence type="ECO:0000256" key="7">
    <source>
        <dbReference type="ARBA" id="ARBA00023136"/>
    </source>
</evidence>
<keyword evidence="3" id="KW-1003">Cell membrane</keyword>
<evidence type="ECO:0000256" key="3">
    <source>
        <dbReference type="ARBA" id="ARBA00022475"/>
    </source>
</evidence>
<dbReference type="RefSeq" id="WP_243318116.1">
    <property type="nucleotide sequence ID" value="NZ_JALGCL010000001.1"/>
</dbReference>
<keyword evidence="4 10" id="KW-0812">Transmembrane</keyword>
<dbReference type="EMBL" id="JALGCL010000001">
    <property type="protein sequence ID" value="MCJ0824405.1"/>
    <property type="molecule type" value="Genomic_DNA"/>
</dbReference>